<proteinExistence type="predicted"/>
<dbReference type="InterPro" id="IPR005467">
    <property type="entry name" value="His_kinase_dom"/>
</dbReference>
<dbReference type="CDD" id="cd12914">
    <property type="entry name" value="PDC1_DGC_like"/>
    <property type="match status" value="1"/>
</dbReference>
<dbReference type="Pfam" id="PF02518">
    <property type="entry name" value="HATPase_c"/>
    <property type="match status" value="1"/>
</dbReference>
<feature type="modified residue" description="4-aspartylphosphate" evidence="4">
    <location>
        <position position="676"/>
    </location>
</feature>
<feature type="domain" description="Histidine kinase" evidence="6">
    <location>
        <begin position="380"/>
        <end position="603"/>
    </location>
</feature>
<comment type="caution">
    <text evidence="8">The sequence shown here is derived from an EMBL/GenBank/DDBJ whole genome shotgun (WGS) entry which is preliminary data.</text>
</comment>
<evidence type="ECO:0000256" key="1">
    <source>
        <dbReference type="ARBA" id="ARBA00000085"/>
    </source>
</evidence>
<dbReference type="SUPFAM" id="SSF52172">
    <property type="entry name" value="CheY-like"/>
    <property type="match status" value="1"/>
</dbReference>
<dbReference type="Gene3D" id="1.10.287.130">
    <property type="match status" value="1"/>
</dbReference>
<organism evidence="8 9">
    <name type="scientific">Reyranella soli</name>
    <dbReference type="NCBI Taxonomy" id="1230389"/>
    <lineage>
        <taxon>Bacteria</taxon>
        <taxon>Pseudomonadati</taxon>
        <taxon>Pseudomonadota</taxon>
        <taxon>Alphaproteobacteria</taxon>
        <taxon>Hyphomicrobiales</taxon>
        <taxon>Reyranellaceae</taxon>
        <taxon>Reyranella</taxon>
    </lineage>
</organism>
<gene>
    <name evidence="8" type="ORF">RSO01_77090</name>
</gene>
<dbReference type="Gene3D" id="3.30.450.20">
    <property type="entry name" value="PAS domain"/>
    <property type="match status" value="2"/>
</dbReference>
<evidence type="ECO:0000256" key="2">
    <source>
        <dbReference type="ARBA" id="ARBA00012438"/>
    </source>
</evidence>
<protein>
    <recommendedName>
        <fullName evidence="2">histidine kinase</fullName>
        <ecNumber evidence="2">2.7.13.3</ecNumber>
    </recommendedName>
</protein>
<dbReference type="PROSITE" id="PS50109">
    <property type="entry name" value="HIS_KIN"/>
    <property type="match status" value="1"/>
</dbReference>
<dbReference type="SUPFAM" id="SSF47384">
    <property type="entry name" value="Homodimeric domain of signal transducing histidine kinase"/>
    <property type="match status" value="1"/>
</dbReference>
<evidence type="ECO:0000259" key="7">
    <source>
        <dbReference type="PROSITE" id="PS50110"/>
    </source>
</evidence>
<keyword evidence="3 4" id="KW-0597">Phosphoprotein</keyword>
<sequence>MKTAPAASPVGTMRYPLRGWIEGAQQFPLAANRLNVSAVFRVRTGPFWYLRLIVVVSVLVPAVLFGWAAWETRAAIDRQVDERIEGTLDVLQEHALKALQTVERSISEIDEVLRGQSDDEIRNAEADLYLRFKRTQQALPQIESIWVFDRHGHPMVSSTILPVPRELDNSDRSYFRAQLQAPGAYVSEVLRARVGSMRFFVVSGRRSGNRAGDFDGVIGVTVGPSHFNEFYAKLSRGSDVFSLVRADGAVLARWPDSAAGDRPTPGALTEALARNPESGLFTASSRLDGVERRLGYRRVPGYPLYVATGVATAALAADFRRTTLVRAAVVLPAVLALFGLAVYALRRAEQGERELKRREAAEAALKQAQRLEAIGQLTGGVAHDFNNLLMVVSGNTERLRRFAGADPRVAVAIEAIGMAVSRGAGLTRQLLSFSRRQTHETVAIDLAEGLPAIHGILQSSLRGDIAIDVRVAPGAWSVAVDRSEFELALLNLAVNARDAMTSGGRLTITADNVTVYERAEAGATLGITGDFVAVRVADTGTGIPAELVGRVFEPFFTTKEVGKGTGLGLSQVYGFARQAGGTATVESVPGQGTTVTLYLPRASGSVTAAETAAAATQPPTPPSERARVLLVEDNPDVAEVARLLLEELGYDVVHAAHVAAAREALARGSIDVVLTDIVMPGSANGLDLAREVRQRGSLAVVLATGYSDQAQAAANEGFTILRKPYSMSGLHDALREALGGVATANVA</sequence>
<dbReference type="Gene3D" id="3.30.565.10">
    <property type="entry name" value="Histidine kinase-like ATPase, C-terminal domain"/>
    <property type="match status" value="1"/>
</dbReference>
<dbReference type="InterPro" id="IPR036890">
    <property type="entry name" value="HATPase_C_sf"/>
</dbReference>
<comment type="catalytic activity">
    <reaction evidence="1">
        <text>ATP + protein L-histidine = ADP + protein N-phospho-L-histidine.</text>
        <dbReference type="EC" id="2.7.13.3"/>
    </reaction>
</comment>
<dbReference type="SMART" id="SM00387">
    <property type="entry name" value="HATPase_c"/>
    <property type="match status" value="1"/>
</dbReference>
<dbReference type="EC" id="2.7.13.3" evidence="2"/>
<dbReference type="InterPro" id="IPR011006">
    <property type="entry name" value="CheY-like_superfamily"/>
</dbReference>
<dbReference type="Pfam" id="PF22588">
    <property type="entry name" value="dCache_1_like"/>
    <property type="match status" value="1"/>
</dbReference>
<feature type="transmembrane region" description="Helical" evidence="5">
    <location>
        <begin position="325"/>
        <end position="345"/>
    </location>
</feature>
<evidence type="ECO:0000313" key="8">
    <source>
        <dbReference type="EMBL" id="GEP60543.1"/>
    </source>
</evidence>
<dbReference type="PANTHER" id="PTHR43065">
    <property type="entry name" value="SENSOR HISTIDINE KINASE"/>
    <property type="match status" value="1"/>
</dbReference>
<dbReference type="Proteomes" id="UP000321058">
    <property type="component" value="Unassembled WGS sequence"/>
</dbReference>
<name>A0A512NNL7_9HYPH</name>
<dbReference type="SMART" id="SM00388">
    <property type="entry name" value="HisKA"/>
    <property type="match status" value="1"/>
</dbReference>
<evidence type="ECO:0000256" key="3">
    <source>
        <dbReference type="ARBA" id="ARBA00022553"/>
    </source>
</evidence>
<dbReference type="CDD" id="cd12915">
    <property type="entry name" value="PDC2_DGC_like"/>
    <property type="match status" value="1"/>
</dbReference>
<keyword evidence="8" id="KW-0418">Kinase</keyword>
<reference evidence="8 9" key="1">
    <citation type="submission" date="2019-07" db="EMBL/GenBank/DDBJ databases">
        <title>Whole genome shotgun sequence of Reyranella soli NBRC 108950.</title>
        <authorList>
            <person name="Hosoyama A."/>
            <person name="Uohara A."/>
            <person name="Ohji S."/>
            <person name="Ichikawa N."/>
        </authorList>
    </citation>
    <scope>NUCLEOTIDE SEQUENCE [LARGE SCALE GENOMIC DNA]</scope>
    <source>
        <strain evidence="8 9">NBRC 108950</strain>
    </source>
</reference>
<feature type="domain" description="Response regulatory" evidence="7">
    <location>
        <begin position="627"/>
        <end position="738"/>
    </location>
</feature>
<dbReference type="CDD" id="cd00082">
    <property type="entry name" value="HisKA"/>
    <property type="match status" value="1"/>
</dbReference>
<dbReference type="EMBL" id="BKAJ01000169">
    <property type="protein sequence ID" value="GEP60543.1"/>
    <property type="molecule type" value="Genomic_DNA"/>
</dbReference>
<evidence type="ECO:0000259" key="6">
    <source>
        <dbReference type="PROSITE" id="PS50109"/>
    </source>
</evidence>
<accession>A0A512NNL7</accession>
<dbReference type="PRINTS" id="PR00344">
    <property type="entry name" value="BCTRLSENSOR"/>
</dbReference>
<keyword evidence="5" id="KW-0472">Membrane</keyword>
<dbReference type="GO" id="GO:0000155">
    <property type="term" value="F:phosphorelay sensor kinase activity"/>
    <property type="evidence" value="ECO:0007669"/>
    <property type="project" value="InterPro"/>
</dbReference>
<dbReference type="InterPro" id="IPR001789">
    <property type="entry name" value="Sig_transdc_resp-reg_receiver"/>
</dbReference>
<dbReference type="InterPro" id="IPR003661">
    <property type="entry name" value="HisK_dim/P_dom"/>
</dbReference>
<keyword evidence="9" id="KW-1185">Reference proteome</keyword>
<keyword evidence="5" id="KW-1133">Transmembrane helix</keyword>
<dbReference type="Gene3D" id="3.40.50.2300">
    <property type="match status" value="1"/>
</dbReference>
<dbReference type="InterPro" id="IPR036097">
    <property type="entry name" value="HisK_dim/P_sf"/>
</dbReference>
<dbReference type="PANTHER" id="PTHR43065:SF49">
    <property type="entry name" value="HISTIDINE KINASE"/>
    <property type="match status" value="1"/>
</dbReference>
<dbReference type="SUPFAM" id="SSF55874">
    <property type="entry name" value="ATPase domain of HSP90 chaperone/DNA topoisomerase II/histidine kinase"/>
    <property type="match status" value="1"/>
</dbReference>
<evidence type="ECO:0000313" key="9">
    <source>
        <dbReference type="Proteomes" id="UP000321058"/>
    </source>
</evidence>
<evidence type="ECO:0000256" key="4">
    <source>
        <dbReference type="PROSITE-ProRule" id="PRU00169"/>
    </source>
</evidence>
<keyword evidence="5" id="KW-0812">Transmembrane</keyword>
<dbReference type="PROSITE" id="PS50110">
    <property type="entry name" value="RESPONSE_REGULATORY"/>
    <property type="match status" value="1"/>
</dbReference>
<dbReference type="SMART" id="SM00448">
    <property type="entry name" value="REC"/>
    <property type="match status" value="1"/>
</dbReference>
<keyword evidence="8" id="KW-0808">Transferase</keyword>
<dbReference type="InterPro" id="IPR004358">
    <property type="entry name" value="Sig_transdc_His_kin-like_C"/>
</dbReference>
<feature type="transmembrane region" description="Helical" evidence="5">
    <location>
        <begin position="48"/>
        <end position="70"/>
    </location>
</feature>
<dbReference type="InterPro" id="IPR003594">
    <property type="entry name" value="HATPase_dom"/>
</dbReference>
<dbReference type="Pfam" id="PF00072">
    <property type="entry name" value="Response_reg"/>
    <property type="match status" value="1"/>
</dbReference>
<evidence type="ECO:0000256" key="5">
    <source>
        <dbReference type="SAM" id="Phobius"/>
    </source>
</evidence>
<dbReference type="AlphaFoldDB" id="A0A512NNL7"/>
<dbReference type="InterPro" id="IPR054327">
    <property type="entry name" value="His-kinase-like_sensor"/>
</dbReference>